<reference evidence="2" key="1">
    <citation type="submission" date="2017-11" db="EMBL/GenBank/DDBJ databases">
        <title>Complete Genome Sequence of Kyrpidia sp. Strain EA-1, a thermophilic, hydrogen-oxidizing Bacterium, isolated from the Azores.</title>
        <authorList>
            <person name="Reiner J.E."/>
            <person name="Lapp C.J."/>
            <person name="Bunk B."/>
            <person name="Gescher J."/>
        </authorList>
    </citation>
    <scope>NUCLEOTIDE SEQUENCE [LARGE SCALE GENOMIC DNA]</scope>
    <source>
        <strain evidence="2">EA-1</strain>
    </source>
</reference>
<dbReference type="Pfam" id="PF09484">
    <property type="entry name" value="Cas_TM1802"/>
    <property type="match status" value="1"/>
</dbReference>
<sequence>MGMLIESLIRLGKPFVSGGLAPAMILDQVSDIREQNAKTFLSHVVIVEADPETKAVAVEWVRWVQVHIEREGKKTKEITYPDYEHARTAPFVVPAGGAPTNAQGRYGIPTYIFYEKHVDAFRKDSVEVENFLRNRLKRTKDGDFLVPLVDELSQRIHEFFKATEFPAKEKAIGLLVLAIMDGRGTYRYEPQGYAPRTGWEGILTPSFLDPNRVIVADLERTVDRFWESKIAEGEEKGRLSGDDAVCAFCGATGEVISAYSKAWNWFTTTWVGPLATELPQDRLVEGVALCPDCYKALTYGSRVFDRLTRPMPLSLAREIFAPASSPSGIKQQRMRNAADIPTVYGGVLPLPVLDEWLVDPDERKAFIQKMSKMMGQDQAVFESSRDLHLKTLTGLEMWLPDVDESQEYRLMILYYSGDPSRADIHLRAVIEDVIPSMAKSVNDLVREVYEESEPLRERLLGPDLVDRMKEFFLSLPGLLTKAYGPAHVWMTLASVLHGRPLSRRRFVELAAARLRELTSQYTQKLFDIRQEVLFDLVFSDFLQRYSAKLAAKGAEVPMRPWPEMLELLKGSVDHPPVWKDVEELGFASGYLLREFGKRYFLKANKDYLESRVITFGNQVTPEVILKYGLMNLRTHAARHHISVWDLEKLLGSLMAGFLEHKEGLRRDSDAFLAAFWAGYCLNRPDKKTAGDEDDEVSEEGKTAM</sequence>
<dbReference type="EMBL" id="CP024955">
    <property type="protein sequence ID" value="ATY85849.1"/>
    <property type="molecule type" value="Genomic_DNA"/>
</dbReference>
<dbReference type="AlphaFoldDB" id="A0A2K8N940"/>
<dbReference type="KEGG" id="kyr:CVV65_13685"/>
<organism evidence="1 2">
    <name type="scientific">Kyrpidia spormannii</name>
    <dbReference type="NCBI Taxonomy" id="2055160"/>
    <lineage>
        <taxon>Bacteria</taxon>
        <taxon>Bacillati</taxon>
        <taxon>Bacillota</taxon>
        <taxon>Bacilli</taxon>
        <taxon>Bacillales</taxon>
        <taxon>Alicyclobacillaceae</taxon>
        <taxon>Kyrpidia</taxon>
    </lineage>
</organism>
<accession>A0A2K8N940</accession>
<evidence type="ECO:0000313" key="2">
    <source>
        <dbReference type="Proteomes" id="UP000231932"/>
    </source>
</evidence>
<name>A0A2K8N940_9BACL</name>
<keyword evidence="2" id="KW-1185">Reference proteome</keyword>
<evidence type="ECO:0008006" key="3">
    <source>
        <dbReference type="Google" id="ProtNLM"/>
    </source>
</evidence>
<evidence type="ECO:0000313" key="1">
    <source>
        <dbReference type="EMBL" id="ATY85849.1"/>
    </source>
</evidence>
<proteinExistence type="predicted"/>
<dbReference type="Proteomes" id="UP000231932">
    <property type="component" value="Chromosome"/>
</dbReference>
<protein>
    <recommendedName>
        <fullName evidence="3">Type I-B CRISPR-associated protein Cas8b/Csh1</fullName>
    </recommendedName>
</protein>
<dbReference type="InterPro" id="IPR013389">
    <property type="entry name" value="CRISPR-assoc_prot_Cas8b"/>
</dbReference>
<gene>
    <name evidence="1" type="ORF">CVV65_13685</name>
</gene>